<dbReference type="KEGG" id="foc:113218111"/>
<keyword evidence="1" id="KW-0227">DNA damage</keyword>
<dbReference type="PANTHER" id="PTHR47642:SF6">
    <property type="entry name" value="ATP-DEPENDENT DNA HELICASE"/>
    <property type="match status" value="1"/>
</dbReference>
<dbReference type="InterPro" id="IPR027417">
    <property type="entry name" value="P-loop_NTPase"/>
</dbReference>
<evidence type="ECO:0000259" key="3">
    <source>
        <dbReference type="Pfam" id="PF05970"/>
    </source>
</evidence>
<dbReference type="PANTHER" id="PTHR47642">
    <property type="entry name" value="ATP-DEPENDENT DNA HELICASE"/>
    <property type="match status" value="1"/>
</dbReference>
<dbReference type="GO" id="GO:0000723">
    <property type="term" value="P:telomere maintenance"/>
    <property type="evidence" value="ECO:0007669"/>
    <property type="project" value="InterPro"/>
</dbReference>
<evidence type="ECO:0000256" key="2">
    <source>
        <dbReference type="SAM" id="MobiDB-lite"/>
    </source>
</evidence>
<organism evidence="4 5">
    <name type="scientific">Frankliniella occidentalis</name>
    <name type="common">Western flower thrips</name>
    <name type="synonym">Euthrips occidentalis</name>
    <dbReference type="NCBI Taxonomy" id="133901"/>
    <lineage>
        <taxon>Eukaryota</taxon>
        <taxon>Metazoa</taxon>
        <taxon>Ecdysozoa</taxon>
        <taxon>Arthropoda</taxon>
        <taxon>Hexapoda</taxon>
        <taxon>Insecta</taxon>
        <taxon>Pterygota</taxon>
        <taxon>Neoptera</taxon>
        <taxon>Paraneoptera</taxon>
        <taxon>Thysanoptera</taxon>
        <taxon>Terebrantia</taxon>
        <taxon>Thripoidea</taxon>
        <taxon>Thripidae</taxon>
        <taxon>Frankliniella</taxon>
    </lineage>
</organism>
<reference evidence="5" key="1">
    <citation type="submission" date="2025-08" db="UniProtKB">
        <authorList>
            <consortium name="RefSeq"/>
        </authorList>
    </citation>
    <scope>IDENTIFICATION</scope>
    <source>
        <tissue evidence="5">Whole organism</tissue>
    </source>
</reference>
<keyword evidence="4" id="KW-1185">Reference proteome</keyword>
<dbReference type="RefSeq" id="XP_052131188.1">
    <property type="nucleotide sequence ID" value="XM_052275228.1"/>
</dbReference>
<keyword evidence="1" id="KW-0233">DNA recombination</keyword>
<keyword evidence="1" id="KW-0378">Hydrolase</keyword>
<dbReference type="AlphaFoldDB" id="A0A9C6XU39"/>
<dbReference type="Proteomes" id="UP000504606">
    <property type="component" value="Unplaced"/>
</dbReference>
<evidence type="ECO:0000313" key="4">
    <source>
        <dbReference type="Proteomes" id="UP000504606"/>
    </source>
</evidence>
<dbReference type="InterPro" id="IPR051055">
    <property type="entry name" value="PIF1_helicase"/>
</dbReference>
<accession>A0A9C6XU39</accession>
<keyword evidence="1" id="KW-0347">Helicase</keyword>
<dbReference type="GeneID" id="113218111"/>
<evidence type="ECO:0000256" key="1">
    <source>
        <dbReference type="RuleBase" id="RU363044"/>
    </source>
</evidence>
<comment type="catalytic activity">
    <reaction evidence="1">
        <text>ATP + H2O = ADP + phosphate + H(+)</text>
        <dbReference type="Rhea" id="RHEA:13065"/>
        <dbReference type="ChEBI" id="CHEBI:15377"/>
        <dbReference type="ChEBI" id="CHEBI:15378"/>
        <dbReference type="ChEBI" id="CHEBI:30616"/>
        <dbReference type="ChEBI" id="CHEBI:43474"/>
        <dbReference type="ChEBI" id="CHEBI:456216"/>
        <dbReference type="EC" id="5.6.2.3"/>
    </reaction>
</comment>
<dbReference type="GO" id="GO:0006281">
    <property type="term" value="P:DNA repair"/>
    <property type="evidence" value="ECO:0007669"/>
    <property type="project" value="UniProtKB-KW"/>
</dbReference>
<dbReference type="Gene3D" id="3.40.50.300">
    <property type="entry name" value="P-loop containing nucleotide triphosphate hydrolases"/>
    <property type="match status" value="1"/>
</dbReference>
<dbReference type="OrthoDB" id="432234at2759"/>
<dbReference type="GO" id="GO:0043139">
    <property type="term" value="F:5'-3' DNA helicase activity"/>
    <property type="evidence" value="ECO:0007669"/>
    <property type="project" value="UniProtKB-EC"/>
</dbReference>
<gene>
    <name evidence="5" type="primary">LOC113218111</name>
</gene>
<feature type="domain" description="DNA helicase Pif1-like DEAD-box helicase" evidence="3">
    <location>
        <begin position="6"/>
        <end position="142"/>
    </location>
</feature>
<dbReference type="GO" id="GO:0005524">
    <property type="term" value="F:ATP binding"/>
    <property type="evidence" value="ECO:0007669"/>
    <property type="project" value="UniProtKB-KW"/>
</dbReference>
<dbReference type="SUPFAM" id="SSF52540">
    <property type="entry name" value="P-loop containing nucleoside triphosphate hydrolases"/>
    <property type="match status" value="1"/>
</dbReference>
<proteinExistence type="inferred from homology"/>
<dbReference type="GO" id="GO:0016787">
    <property type="term" value="F:hydrolase activity"/>
    <property type="evidence" value="ECO:0007669"/>
    <property type="project" value="UniProtKB-KW"/>
</dbReference>
<evidence type="ECO:0000313" key="5">
    <source>
        <dbReference type="RefSeq" id="XP_052131188.1"/>
    </source>
</evidence>
<sequence>MMRDDRPKLVRVEGPAASGKSNLIQEMAMRTRLHYEDDDSVLVLALTNAAADAIGGRTFHRALALPTDTAYEPLRKSEIKALGLRAVRVVLIDNFQQCNTHILKAADRRFRQASSENGDEPFGGRIVVACGDSSSWGPVPSKLDGKELTRLQKMSPAVQLRATYFSSASFGAAMARLGHGDVTQADRLLYKSRLLTSLPPEEQKEFLAGPRVIVRKDDRGDQNNSRAKRPAGAGARSYRRAGNDPRWVTLWPGAPVVLTTTLEDVAEAGSQGVVRAVSSSGVEVEFEEDAAASVVPNGEKGLPLAAPAAYTVPTVQGLRFDKLLVELPTNGWGRSTLQYAALTRAKGWTSLAFKGPMTPQGKRSYSWHPYY</sequence>
<keyword evidence="1" id="KW-0234">DNA repair</keyword>
<dbReference type="GO" id="GO:0006310">
    <property type="term" value="P:DNA recombination"/>
    <property type="evidence" value="ECO:0007669"/>
    <property type="project" value="UniProtKB-KW"/>
</dbReference>
<dbReference type="InterPro" id="IPR010285">
    <property type="entry name" value="DNA_helicase_pif1-like_DEAD"/>
</dbReference>
<keyword evidence="1" id="KW-0547">Nucleotide-binding</keyword>
<protein>
    <recommendedName>
        <fullName evidence="1">ATP-dependent DNA helicase</fullName>
        <ecNumber evidence="1">5.6.2.3</ecNumber>
    </recommendedName>
</protein>
<keyword evidence="1" id="KW-0067">ATP-binding</keyword>
<dbReference type="EC" id="5.6.2.3" evidence="1"/>
<feature type="region of interest" description="Disordered" evidence="2">
    <location>
        <begin position="215"/>
        <end position="239"/>
    </location>
</feature>
<comment type="cofactor">
    <cofactor evidence="1">
        <name>Mg(2+)</name>
        <dbReference type="ChEBI" id="CHEBI:18420"/>
    </cofactor>
</comment>
<name>A0A9C6XU39_FRAOC</name>
<comment type="similarity">
    <text evidence="1">Belongs to the helicase family.</text>
</comment>
<dbReference type="Pfam" id="PF05970">
    <property type="entry name" value="PIF1"/>
    <property type="match status" value="1"/>
</dbReference>